<reference evidence="2 3" key="1">
    <citation type="submission" date="2017-01" db="EMBL/GenBank/DDBJ databases">
        <title>Genome analysis of Paenibacillus selenitrireducens ES3-24.</title>
        <authorList>
            <person name="Xu D."/>
            <person name="Yao R."/>
            <person name="Zheng S."/>
        </authorList>
    </citation>
    <scope>NUCLEOTIDE SEQUENCE [LARGE SCALE GENOMIC DNA]</scope>
    <source>
        <strain evidence="2 3">ES3-24</strain>
    </source>
</reference>
<organism evidence="2 3">
    <name type="scientific">Paenibacillus selenitireducens</name>
    <dbReference type="NCBI Taxonomy" id="1324314"/>
    <lineage>
        <taxon>Bacteria</taxon>
        <taxon>Bacillati</taxon>
        <taxon>Bacillota</taxon>
        <taxon>Bacilli</taxon>
        <taxon>Bacillales</taxon>
        <taxon>Paenibacillaceae</taxon>
        <taxon>Paenibacillus</taxon>
    </lineage>
</organism>
<feature type="transmembrane region" description="Helical" evidence="1">
    <location>
        <begin position="42"/>
        <end position="62"/>
    </location>
</feature>
<feature type="transmembrane region" description="Helical" evidence="1">
    <location>
        <begin position="12"/>
        <end position="30"/>
    </location>
</feature>
<dbReference type="STRING" id="1324314.BVG16_13060"/>
<dbReference type="EMBL" id="MSZX01000005">
    <property type="protein sequence ID" value="OPA77387.1"/>
    <property type="molecule type" value="Genomic_DNA"/>
</dbReference>
<evidence type="ECO:0000256" key="1">
    <source>
        <dbReference type="SAM" id="Phobius"/>
    </source>
</evidence>
<dbReference type="AlphaFoldDB" id="A0A1T2XBW2"/>
<proteinExistence type="predicted"/>
<protein>
    <submittedName>
        <fullName evidence="2">Uncharacterized protein</fullName>
    </submittedName>
</protein>
<evidence type="ECO:0000313" key="2">
    <source>
        <dbReference type="EMBL" id="OPA77387.1"/>
    </source>
</evidence>
<keyword evidence="1" id="KW-0812">Transmembrane</keyword>
<keyword evidence="1" id="KW-0472">Membrane</keyword>
<sequence length="64" mass="7495">MDERVKFLMQKYMNIIFIFAFVALTGYLLINKYLGYTTIPINQLFIFNLLVLFALSITAIIAKR</sequence>
<evidence type="ECO:0000313" key="3">
    <source>
        <dbReference type="Proteomes" id="UP000190188"/>
    </source>
</evidence>
<dbReference type="Proteomes" id="UP000190188">
    <property type="component" value="Unassembled WGS sequence"/>
</dbReference>
<keyword evidence="3" id="KW-1185">Reference proteome</keyword>
<gene>
    <name evidence="2" type="ORF">BVG16_13060</name>
</gene>
<name>A0A1T2XBW2_9BACL</name>
<comment type="caution">
    <text evidence="2">The sequence shown here is derived from an EMBL/GenBank/DDBJ whole genome shotgun (WGS) entry which is preliminary data.</text>
</comment>
<keyword evidence="1" id="KW-1133">Transmembrane helix</keyword>
<accession>A0A1T2XBW2</accession>